<feature type="transmembrane region" description="Helical" evidence="1">
    <location>
        <begin position="20"/>
        <end position="42"/>
    </location>
</feature>
<sequence>MIDLWRARLRQHVQAQQKYLRLVFNDHFVLILLILFGGALYVYSQIVKTLQPSWWLALCLAIIFTGLLSFGQLATLAEAPDQIFLLPKAEAFRQYLLKSRHYSMLLPGVLLTFASLAMWPLFAQLGKDPASATVTLLMAVWLFKDLDLWLQLLKRYQLPTQWHHQRLLLLAIAGAAFFAGFYLHPAVTLLVALILDLVFRWQLRTILDQGRLNFMALIKLEDDRMGRVYRFYNLFTDVPGLANSVHRRRYLDGLLKLVKPRQATTWLSLYLRGFLRGGEYLGLYLRLLVIGAVIVAVLSPWWLALGFAILFLYMVGFQLLPFYYQYDEIVFTHLYPVAPDQKPAAFERLLTVLLLIEVATFTLVTLLRLQWLAARAIFICGVVFVWGFTRWYARMRLKQHHVVV</sequence>
<dbReference type="RefSeq" id="WP_176817954.1">
    <property type="nucleotide sequence ID" value="NZ_JABXWP010000007.1"/>
</dbReference>
<organism evidence="2 3">
    <name type="scientific">Lacticaseibacillus rhamnosus</name>
    <name type="common">Lactobacillus rhamnosus</name>
    <dbReference type="NCBI Taxonomy" id="47715"/>
    <lineage>
        <taxon>Bacteria</taxon>
        <taxon>Bacillati</taxon>
        <taxon>Bacillota</taxon>
        <taxon>Bacilli</taxon>
        <taxon>Lactobacillales</taxon>
        <taxon>Lactobacillaceae</taxon>
        <taxon>Lacticaseibacillus</taxon>
    </lineage>
</organism>
<dbReference type="EMBL" id="JABXWP010000007">
    <property type="protein sequence ID" value="NVO88135.1"/>
    <property type="molecule type" value="Genomic_DNA"/>
</dbReference>
<gene>
    <name evidence="2" type="ORF">HWN39_06425</name>
</gene>
<dbReference type="AlphaFoldDB" id="A0A7Y7UJ94"/>
<name>A0A7Y7UJ94_LACRH</name>
<feature type="transmembrane region" description="Helical" evidence="1">
    <location>
        <begin position="280"/>
        <end position="298"/>
    </location>
</feature>
<evidence type="ECO:0000313" key="3">
    <source>
        <dbReference type="Proteomes" id="UP000542889"/>
    </source>
</evidence>
<keyword evidence="1" id="KW-1133">Transmembrane helix</keyword>
<dbReference type="PIRSF" id="PIRSF037259">
    <property type="entry name" value="EcsB_ABC"/>
    <property type="match status" value="1"/>
</dbReference>
<feature type="transmembrane region" description="Helical" evidence="1">
    <location>
        <begin position="102"/>
        <end position="123"/>
    </location>
</feature>
<keyword evidence="1" id="KW-0812">Transmembrane</keyword>
<feature type="transmembrane region" description="Helical" evidence="1">
    <location>
        <begin position="372"/>
        <end position="393"/>
    </location>
</feature>
<protein>
    <submittedName>
        <fullName evidence="2">ABC transporter permease</fullName>
    </submittedName>
</protein>
<dbReference type="GO" id="GO:0016020">
    <property type="term" value="C:membrane"/>
    <property type="evidence" value="ECO:0007669"/>
    <property type="project" value="InterPro"/>
</dbReference>
<evidence type="ECO:0000313" key="2">
    <source>
        <dbReference type="EMBL" id="NVO88135.1"/>
    </source>
</evidence>
<feature type="transmembrane region" description="Helical" evidence="1">
    <location>
        <begin position="304"/>
        <end position="324"/>
    </location>
</feature>
<reference evidence="2 3" key="1">
    <citation type="submission" date="2020-06" db="EMBL/GenBank/DDBJ databases">
        <title>Lactobacillus rhamnosus QC,genome.</title>
        <authorList>
            <person name="Yi H."/>
            <person name="Jin M."/>
        </authorList>
    </citation>
    <scope>NUCLEOTIDE SEQUENCE [LARGE SCALE GENOMIC DNA]</scope>
    <source>
        <strain evidence="2 3">QC</strain>
    </source>
</reference>
<feature type="transmembrane region" description="Helical" evidence="1">
    <location>
        <begin position="167"/>
        <end position="183"/>
    </location>
</feature>
<feature type="transmembrane region" description="Helical" evidence="1">
    <location>
        <begin position="345"/>
        <end position="366"/>
    </location>
</feature>
<dbReference type="Proteomes" id="UP000542889">
    <property type="component" value="Unassembled WGS sequence"/>
</dbReference>
<dbReference type="InterPro" id="IPR010288">
    <property type="entry name" value="EcsB_ABC"/>
</dbReference>
<accession>A0A7Y7UJ94</accession>
<evidence type="ECO:0000256" key="1">
    <source>
        <dbReference type="SAM" id="Phobius"/>
    </source>
</evidence>
<keyword evidence="1" id="KW-0472">Membrane</keyword>
<comment type="caution">
    <text evidence="2">The sequence shown here is derived from an EMBL/GenBank/DDBJ whole genome shotgun (WGS) entry which is preliminary data.</text>
</comment>
<proteinExistence type="predicted"/>
<feature type="transmembrane region" description="Helical" evidence="1">
    <location>
        <begin position="54"/>
        <end position="77"/>
    </location>
</feature>
<dbReference type="Pfam" id="PF05975">
    <property type="entry name" value="EcsB"/>
    <property type="match status" value="1"/>
</dbReference>